<name>A0A9N9Q868_9CUCU</name>
<keyword evidence="2" id="KW-1185">Reference proteome</keyword>
<accession>A0A9N9Q868</accession>
<organism evidence="1 2">
    <name type="scientific">Ceutorhynchus assimilis</name>
    <name type="common">cabbage seed weevil</name>
    <dbReference type="NCBI Taxonomy" id="467358"/>
    <lineage>
        <taxon>Eukaryota</taxon>
        <taxon>Metazoa</taxon>
        <taxon>Ecdysozoa</taxon>
        <taxon>Arthropoda</taxon>
        <taxon>Hexapoda</taxon>
        <taxon>Insecta</taxon>
        <taxon>Pterygota</taxon>
        <taxon>Neoptera</taxon>
        <taxon>Endopterygota</taxon>
        <taxon>Coleoptera</taxon>
        <taxon>Polyphaga</taxon>
        <taxon>Cucujiformia</taxon>
        <taxon>Curculionidae</taxon>
        <taxon>Ceutorhynchinae</taxon>
        <taxon>Ceutorhynchus</taxon>
    </lineage>
</organism>
<sequence length="133" mass="15632">MTEIVHKMARSMNVQRESDSVCEAYRLGKREDAPLLVKLKRQEEKFSFFKKVKELKGLNIEASGLEGNNNNNNKIFINDDLTLQNQKLFKKAMDFRKLHKFHSVFTRHGKIYLKKFQTGDPTKIQSEEDLKIE</sequence>
<dbReference type="OrthoDB" id="6782599at2759"/>
<evidence type="ECO:0000313" key="1">
    <source>
        <dbReference type="EMBL" id="CAG9759623.1"/>
    </source>
</evidence>
<gene>
    <name evidence="1" type="ORF">CEUTPL_LOCUS370</name>
</gene>
<evidence type="ECO:0000313" key="2">
    <source>
        <dbReference type="Proteomes" id="UP001152799"/>
    </source>
</evidence>
<dbReference type="AlphaFoldDB" id="A0A9N9Q868"/>
<reference evidence="1" key="1">
    <citation type="submission" date="2022-01" db="EMBL/GenBank/DDBJ databases">
        <authorList>
            <person name="King R."/>
        </authorList>
    </citation>
    <scope>NUCLEOTIDE SEQUENCE</scope>
</reference>
<protein>
    <submittedName>
        <fullName evidence="1">Uncharacterized protein</fullName>
    </submittedName>
</protein>
<dbReference type="Proteomes" id="UP001152799">
    <property type="component" value="Chromosome 1"/>
</dbReference>
<proteinExistence type="predicted"/>
<dbReference type="EMBL" id="OU892277">
    <property type="protein sequence ID" value="CAG9759623.1"/>
    <property type="molecule type" value="Genomic_DNA"/>
</dbReference>